<reference evidence="7" key="1">
    <citation type="submission" date="2019-12" db="EMBL/GenBank/DDBJ databases">
        <authorList>
            <person name="Scholes J."/>
        </authorList>
    </citation>
    <scope>NUCLEOTIDE SEQUENCE</scope>
</reference>
<dbReference type="InterPro" id="IPR003340">
    <property type="entry name" value="B3_DNA-bd"/>
</dbReference>
<evidence type="ECO:0000313" key="8">
    <source>
        <dbReference type="Proteomes" id="UP001153555"/>
    </source>
</evidence>
<dbReference type="PANTHER" id="PTHR31384:SF94">
    <property type="entry name" value="AUXIN RESPONSE FACTOR 17"/>
    <property type="match status" value="1"/>
</dbReference>
<dbReference type="Proteomes" id="UP001153555">
    <property type="component" value="Unassembled WGS sequence"/>
</dbReference>
<proteinExistence type="predicted"/>
<evidence type="ECO:0000313" key="7">
    <source>
        <dbReference type="EMBL" id="CAA0840856.1"/>
    </source>
</evidence>
<evidence type="ECO:0000256" key="5">
    <source>
        <dbReference type="ARBA" id="ARBA00023242"/>
    </source>
</evidence>
<dbReference type="EMBL" id="CACSLK010034002">
    <property type="protein sequence ID" value="CAA0840856.1"/>
    <property type="molecule type" value="Genomic_DNA"/>
</dbReference>
<dbReference type="PANTHER" id="PTHR31384">
    <property type="entry name" value="AUXIN RESPONSE FACTOR 4-RELATED"/>
    <property type="match status" value="1"/>
</dbReference>
<feature type="domain" description="TF-B3" evidence="6">
    <location>
        <begin position="117"/>
        <end position="222"/>
    </location>
</feature>
<keyword evidence="8" id="KW-1185">Reference proteome</keyword>
<gene>
    <name evidence="7" type="ORF">SHERM_06893</name>
</gene>
<organism evidence="7 8">
    <name type="scientific">Striga hermonthica</name>
    <name type="common">Purple witchweed</name>
    <name type="synonym">Buchnera hermonthica</name>
    <dbReference type="NCBI Taxonomy" id="68872"/>
    <lineage>
        <taxon>Eukaryota</taxon>
        <taxon>Viridiplantae</taxon>
        <taxon>Streptophyta</taxon>
        <taxon>Embryophyta</taxon>
        <taxon>Tracheophyta</taxon>
        <taxon>Spermatophyta</taxon>
        <taxon>Magnoliopsida</taxon>
        <taxon>eudicotyledons</taxon>
        <taxon>Gunneridae</taxon>
        <taxon>Pentapetalae</taxon>
        <taxon>asterids</taxon>
        <taxon>lamiids</taxon>
        <taxon>Lamiales</taxon>
        <taxon>Orobanchaceae</taxon>
        <taxon>Buchnereae</taxon>
        <taxon>Striga</taxon>
    </lineage>
</organism>
<protein>
    <submittedName>
        <fullName evidence="7">Auxin response factor 17</fullName>
    </submittedName>
</protein>
<evidence type="ECO:0000256" key="4">
    <source>
        <dbReference type="ARBA" id="ARBA00023163"/>
    </source>
</evidence>
<sequence length="343" mass="36503">MATSPSSSSAAEVDPAVWRAVVSSSVEIPPVGSHVYYFPEGHLEHSGSPPSSLRNYSFALSRPFIPCRLISVRFLADPPADQPSVRMLLRPLDPRSSSAAAVSGGSGGITEDDVISFAKALTPSDAGGGGGFSIPKFCAEVIFPPLEQPSGPRPPNQGLTVRDARGRPWEFRHIYRGTPRRHLLSTGWSRFVKAKQLVAGDVVVFVGRRSTGEVFAGVRKARRHSSVEWVYNSGISWPACTASPLLGGTQGARQDHMRRIGKTSCDLTVNEHQSLGPPPVSTVLKLGSSCQSILPPIVRMRGGDLQASCRSAFRLFGKVIETRAGFSGCSGSNCIASCTCGSD</sequence>
<dbReference type="OrthoDB" id="1414159at2759"/>
<keyword evidence="3" id="KW-0238">DNA-binding</keyword>
<keyword evidence="4" id="KW-0804">Transcription</keyword>
<dbReference type="CDD" id="cd10017">
    <property type="entry name" value="B3_DNA"/>
    <property type="match status" value="1"/>
</dbReference>
<evidence type="ECO:0000256" key="1">
    <source>
        <dbReference type="ARBA" id="ARBA00004123"/>
    </source>
</evidence>
<dbReference type="GO" id="GO:0006355">
    <property type="term" value="P:regulation of DNA-templated transcription"/>
    <property type="evidence" value="ECO:0007669"/>
    <property type="project" value="InterPro"/>
</dbReference>
<accession>A0A9N7NQN8</accession>
<keyword evidence="2" id="KW-0805">Transcription regulation</keyword>
<dbReference type="InterPro" id="IPR015300">
    <property type="entry name" value="DNA-bd_pseudobarrel_sf"/>
</dbReference>
<dbReference type="Gene3D" id="2.40.330.10">
    <property type="entry name" value="DNA-binding pseudobarrel domain"/>
    <property type="match status" value="1"/>
</dbReference>
<evidence type="ECO:0000256" key="3">
    <source>
        <dbReference type="ARBA" id="ARBA00023125"/>
    </source>
</evidence>
<dbReference type="SMART" id="SM01019">
    <property type="entry name" value="B3"/>
    <property type="match status" value="1"/>
</dbReference>
<dbReference type="InterPro" id="IPR044835">
    <property type="entry name" value="ARF_plant"/>
</dbReference>
<keyword evidence="5" id="KW-0539">Nucleus</keyword>
<dbReference type="GO" id="GO:0003677">
    <property type="term" value="F:DNA binding"/>
    <property type="evidence" value="ECO:0007669"/>
    <property type="project" value="UniProtKB-KW"/>
</dbReference>
<evidence type="ECO:0000259" key="6">
    <source>
        <dbReference type="PROSITE" id="PS50863"/>
    </source>
</evidence>
<dbReference type="PROSITE" id="PS50863">
    <property type="entry name" value="B3"/>
    <property type="match status" value="1"/>
</dbReference>
<dbReference type="GO" id="GO:0009725">
    <property type="term" value="P:response to hormone"/>
    <property type="evidence" value="ECO:0007669"/>
    <property type="project" value="InterPro"/>
</dbReference>
<dbReference type="GO" id="GO:0005634">
    <property type="term" value="C:nucleus"/>
    <property type="evidence" value="ECO:0007669"/>
    <property type="project" value="UniProtKB-SubCell"/>
</dbReference>
<dbReference type="Pfam" id="PF02362">
    <property type="entry name" value="B3"/>
    <property type="match status" value="1"/>
</dbReference>
<evidence type="ECO:0000256" key="2">
    <source>
        <dbReference type="ARBA" id="ARBA00023015"/>
    </source>
</evidence>
<comment type="subcellular location">
    <subcellularLocation>
        <location evidence="1">Nucleus</location>
    </subcellularLocation>
</comment>
<dbReference type="SUPFAM" id="SSF101936">
    <property type="entry name" value="DNA-binding pseudobarrel domain"/>
    <property type="match status" value="1"/>
</dbReference>
<dbReference type="AlphaFoldDB" id="A0A9N7NQN8"/>
<comment type="caution">
    <text evidence="7">The sequence shown here is derived from an EMBL/GenBank/DDBJ whole genome shotgun (WGS) entry which is preliminary data.</text>
</comment>
<name>A0A9N7NQN8_STRHE</name>